<keyword evidence="1" id="KW-0732">Signal</keyword>
<feature type="signal peptide" evidence="1">
    <location>
        <begin position="1"/>
        <end position="23"/>
    </location>
</feature>
<sequence>MTRVAPLAAAVVAVLAGATPALASPRTCDPAAEQLAVTVTPDPVARAAPRMGDRLVFHSMVANHRTVAAPGVVVWLTLLRLDAGHEQAMDLEDWSADKALSLDQLPSATVARRKWTLRLISPGTYRVLVSAATRDAPVPAIAASEVFTVASKSVVESARVLPVALGIPLVLGGLMALRLGTGHRTGADDG</sequence>
<protein>
    <recommendedName>
        <fullName evidence="4">Copper resistance protein CopC</fullName>
    </recommendedName>
</protein>
<evidence type="ECO:0000313" key="3">
    <source>
        <dbReference type="Proteomes" id="UP000295023"/>
    </source>
</evidence>
<feature type="chain" id="PRO_5020592373" description="Copper resistance protein CopC" evidence="1">
    <location>
        <begin position="24"/>
        <end position="190"/>
    </location>
</feature>
<dbReference type="EMBL" id="SKBM01000011">
    <property type="protein sequence ID" value="TCZ61028.1"/>
    <property type="molecule type" value="Genomic_DNA"/>
</dbReference>
<reference evidence="2 3" key="1">
    <citation type="submission" date="2019-03" db="EMBL/GenBank/DDBJ databases">
        <title>Paracraurococcus aquatilis NE82 genome sequence.</title>
        <authorList>
            <person name="Zhao Y."/>
            <person name="Du Z."/>
        </authorList>
    </citation>
    <scope>NUCLEOTIDE SEQUENCE [LARGE SCALE GENOMIC DNA]</scope>
    <source>
        <strain evidence="2 3">NE82</strain>
    </source>
</reference>
<accession>A0A4R4DIW4</accession>
<comment type="caution">
    <text evidence="2">The sequence shown here is derived from an EMBL/GenBank/DDBJ whole genome shotgun (WGS) entry which is preliminary data.</text>
</comment>
<dbReference type="RefSeq" id="WP_132289547.1">
    <property type="nucleotide sequence ID" value="NZ_SKBM01000011.1"/>
</dbReference>
<dbReference type="OrthoDB" id="5511739at2"/>
<organism evidence="2 3">
    <name type="scientific">Roseicella aquatilis</name>
    <dbReference type="NCBI Taxonomy" id="2527868"/>
    <lineage>
        <taxon>Bacteria</taxon>
        <taxon>Pseudomonadati</taxon>
        <taxon>Pseudomonadota</taxon>
        <taxon>Alphaproteobacteria</taxon>
        <taxon>Acetobacterales</taxon>
        <taxon>Roseomonadaceae</taxon>
        <taxon>Roseicella</taxon>
    </lineage>
</organism>
<name>A0A4R4DIW4_9PROT</name>
<proteinExistence type="predicted"/>
<dbReference type="AlphaFoldDB" id="A0A4R4DIW4"/>
<evidence type="ECO:0000256" key="1">
    <source>
        <dbReference type="SAM" id="SignalP"/>
    </source>
</evidence>
<keyword evidence="3" id="KW-1185">Reference proteome</keyword>
<dbReference type="Proteomes" id="UP000295023">
    <property type="component" value="Unassembled WGS sequence"/>
</dbReference>
<gene>
    <name evidence="2" type="ORF">EXY23_12835</name>
</gene>
<evidence type="ECO:0008006" key="4">
    <source>
        <dbReference type="Google" id="ProtNLM"/>
    </source>
</evidence>
<evidence type="ECO:0000313" key="2">
    <source>
        <dbReference type="EMBL" id="TCZ61028.1"/>
    </source>
</evidence>